<evidence type="ECO:0000313" key="1">
    <source>
        <dbReference type="EMBL" id="MBS8259675.1"/>
    </source>
</evidence>
<dbReference type="EMBL" id="QTKU01000001">
    <property type="protein sequence ID" value="MBS8259675.1"/>
    <property type="molecule type" value="Genomic_DNA"/>
</dbReference>
<reference evidence="1" key="2">
    <citation type="journal article" date="2021" name="Microorganisms">
        <title>Bacterial Dimethylsulfoniopropionate Biosynthesis in the East China Sea.</title>
        <authorList>
            <person name="Liu J."/>
            <person name="Zhang Y."/>
            <person name="Liu J."/>
            <person name="Zhong H."/>
            <person name="Williams B.T."/>
            <person name="Zheng Y."/>
            <person name="Curson A.R.J."/>
            <person name="Sun C."/>
            <person name="Sun H."/>
            <person name="Song D."/>
            <person name="Wagner Mackenzie B."/>
            <person name="Bermejo Martinez A."/>
            <person name="Todd J.D."/>
            <person name="Zhang X.H."/>
        </authorList>
    </citation>
    <scope>NUCLEOTIDE SEQUENCE</scope>
    <source>
        <strain evidence="1">AESS21</strain>
    </source>
</reference>
<sequence>MPQETVTLEEDQLAVTVASASKEQTDPLNSDLTIWVGEIELFGRDTIWVELIDSYGEVIYDSEVRPNETHLLPDGRAVVVRSVDPETRIVKSDESRLEIEGQMMVTRRIVEDGQESTSVEFVEAAPKKKSSPLLEMAAVGQTIWTTVLTFFDTAVTQVEVAWSWLVDTIRV</sequence>
<accession>A0A944GSP4</accession>
<comment type="caution">
    <text evidence="1">The sequence shown here is derived from an EMBL/GenBank/DDBJ whole genome shotgun (WGS) entry which is preliminary data.</text>
</comment>
<evidence type="ECO:0000313" key="2">
    <source>
        <dbReference type="Proteomes" id="UP000705379"/>
    </source>
</evidence>
<organism evidence="1 2">
    <name type="scientific">Roseibium polysiphoniae</name>
    <dbReference type="NCBI Taxonomy" id="2571221"/>
    <lineage>
        <taxon>Bacteria</taxon>
        <taxon>Pseudomonadati</taxon>
        <taxon>Pseudomonadota</taxon>
        <taxon>Alphaproteobacteria</taxon>
        <taxon>Hyphomicrobiales</taxon>
        <taxon>Stappiaceae</taxon>
        <taxon>Roseibium</taxon>
    </lineage>
</organism>
<gene>
    <name evidence="1" type="ORF">DYI23_05540</name>
</gene>
<protein>
    <submittedName>
        <fullName evidence="1">Uncharacterized protein</fullName>
    </submittedName>
</protein>
<dbReference type="Proteomes" id="UP000705379">
    <property type="component" value="Unassembled WGS sequence"/>
</dbReference>
<name>A0A944GSP4_9HYPH</name>
<dbReference type="AlphaFoldDB" id="A0A944GSP4"/>
<proteinExistence type="predicted"/>
<reference evidence="1" key="1">
    <citation type="submission" date="2018-08" db="EMBL/GenBank/DDBJ databases">
        <authorList>
            <person name="Jin W."/>
            <person name="Wang H."/>
            <person name="Yang Y."/>
            <person name="Li M."/>
            <person name="Liu J."/>
        </authorList>
    </citation>
    <scope>NUCLEOTIDE SEQUENCE</scope>
    <source>
        <strain evidence="1">AESS21</strain>
    </source>
</reference>